<reference evidence="1 2" key="1">
    <citation type="journal article" date="2010" name="ChemBioChem">
        <title>Cloning and characterization of the biosynthetic gene cluster of 16-membered macrolide antibiotic FD-891: involvement of a dual functional cytochrome P450 monooxygenase catalyzing epoxidation and hydroxylation.</title>
        <authorList>
            <person name="Kudo F."/>
            <person name="Motegi A."/>
            <person name="Mizoue K."/>
            <person name="Eguchi T."/>
        </authorList>
    </citation>
    <scope>NUCLEOTIDE SEQUENCE [LARGE SCALE GENOMIC DNA]</scope>
    <source>
        <strain evidence="1 2">A-8890</strain>
    </source>
</reference>
<protein>
    <submittedName>
        <fullName evidence="1">Uncharacterized protein</fullName>
    </submittedName>
</protein>
<evidence type="ECO:0000313" key="2">
    <source>
        <dbReference type="Proteomes" id="UP001321542"/>
    </source>
</evidence>
<sequence>MLPVRIRRTGVRESRLTAAGAQSCEVSWWCGGDVSVARYRGAQPWARRFPGLRHLGCGGSGDKRFRTGPTEECRRWRVWLGG</sequence>
<accession>A0ABN5VE35</accession>
<organism evidence="1 2">
    <name type="scientific">Streptomyces graminofaciens</name>
    <dbReference type="NCBI Taxonomy" id="68212"/>
    <lineage>
        <taxon>Bacteria</taxon>
        <taxon>Bacillati</taxon>
        <taxon>Actinomycetota</taxon>
        <taxon>Actinomycetes</taxon>
        <taxon>Kitasatosporales</taxon>
        <taxon>Streptomycetaceae</taxon>
        <taxon>Streptomyces</taxon>
    </lineage>
</organism>
<keyword evidence="2" id="KW-1185">Reference proteome</keyword>
<gene>
    <name evidence="1" type="ORF">SGFS_027780</name>
</gene>
<reference evidence="1 2" key="2">
    <citation type="journal article" date="2023" name="ChemBioChem">
        <title>Acyltransferase Domain Exchange between Two Independent Type I Polyketide Synthases in the Same Producer Strain of Macrolide Antibiotics.</title>
        <authorList>
            <person name="Kudo F."/>
            <person name="Kishikawa K."/>
            <person name="Tsuboi K."/>
            <person name="Kido T."/>
            <person name="Usui T."/>
            <person name="Hashimoto J."/>
            <person name="Shin-Ya K."/>
            <person name="Miyanaga A."/>
            <person name="Eguchi T."/>
        </authorList>
    </citation>
    <scope>NUCLEOTIDE SEQUENCE [LARGE SCALE GENOMIC DNA]</scope>
    <source>
        <strain evidence="1 2">A-8890</strain>
    </source>
</reference>
<name>A0ABN5VE35_9ACTN</name>
<evidence type="ECO:0000313" key="1">
    <source>
        <dbReference type="EMBL" id="BBC31484.1"/>
    </source>
</evidence>
<dbReference type="Proteomes" id="UP001321542">
    <property type="component" value="Chromosome"/>
</dbReference>
<dbReference type="EMBL" id="AP018448">
    <property type="protein sequence ID" value="BBC31484.1"/>
    <property type="molecule type" value="Genomic_DNA"/>
</dbReference>
<proteinExistence type="predicted"/>